<dbReference type="InterPro" id="IPR020103">
    <property type="entry name" value="PsdUridine_synth_cat_dom_sf"/>
</dbReference>
<dbReference type="Pfam" id="PF01509">
    <property type="entry name" value="TruB_N"/>
    <property type="match status" value="1"/>
</dbReference>
<keyword evidence="4 5" id="KW-0413">Isomerase</keyword>
<organism evidence="8 9">
    <name type="scientific">Jeotgalibaca arthritidis</name>
    <dbReference type="NCBI Taxonomy" id="1868794"/>
    <lineage>
        <taxon>Bacteria</taxon>
        <taxon>Bacillati</taxon>
        <taxon>Bacillota</taxon>
        <taxon>Bacilli</taxon>
        <taxon>Lactobacillales</taxon>
        <taxon>Carnobacteriaceae</taxon>
        <taxon>Jeotgalibaca</taxon>
    </lineage>
</organism>
<dbReference type="EMBL" id="CP049740">
    <property type="protein sequence ID" value="QII82841.1"/>
    <property type="molecule type" value="Genomic_DNA"/>
</dbReference>
<dbReference type="GO" id="GO:1990481">
    <property type="term" value="P:mRNA pseudouridine synthesis"/>
    <property type="evidence" value="ECO:0007669"/>
    <property type="project" value="TreeGrafter"/>
</dbReference>
<evidence type="ECO:0000313" key="8">
    <source>
        <dbReference type="EMBL" id="QII82841.1"/>
    </source>
</evidence>
<dbReference type="InterPro" id="IPR014780">
    <property type="entry name" value="tRNA_psdUridine_synth_TruB"/>
</dbReference>
<evidence type="ECO:0000313" key="9">
    <source>
        <dbReference type="Proteomes" id="UP000501451"/>
    </source>
</evidence>
<reference evidence="8 9" key="1">
    <citation type="journal article" date="2017" name="Int. J. Syst. Evol. Microbiol.">
        <title>Jeotgalibaca porci sp. nov. and Jeotgalibaca arthritidis sp. nov., isolated from pigs, and emended description of the genus Jeotgalibaca.</title>
        <authorList>
            <person name="Zamora L."/>
            <person name="Perez-Sancho M."/>
            <person name="Dominguez L."/>
            <person name="Fernandez-Garayzabal J.F."/>
            <person name="Vela A.I."/>
        </authorList>
    </citation>
    <scope>NUCLEOTIDE SEQUENCE [LARGE SCALE GENOMIC DNA]</scope>
    <source>
        <strain evidence="8 9">CECT 9157</strain>
    </source>
</reference>
<name>A0A6G7KCA7_9LACT</name>
<dbReference type="InterPro" id="IPR002501">
    <property type="entry name" value="PsdUridine_synth_N"/>
</dbReference>
<gene>
    <name evidence="5 8" type="primary">truB</name>
    <name evidence="8" type="ORF">G7057_10570</name>
</gene>
<dbReference type="AlphaFoldDB" id="A0A6G7KCA7"/>
<proteinExistence type="inferred from homology"/>
<dbReference type="GO" id="GO:0003723">
    <property type="term" value="F:RNA binding"/>
    <property type="evidence" value="ECO:0007669"/>
    <property type="project" value="InterPro"/>
</dbReference>
<evidence type="ECO:0000256" key="1">
    <source>
        <dbReference type="ARBA" id="ARBA00000385"/>
    </source>
</evidence>
<dbReference type="FunFam" id="3.30.2350.10:FF:000011">
    <property type="entry name" value="tRNA pseudouridine synthase B"/>
    <property type="match status" value="1"/>
</dbReference>
<dbReference type="Proteomes" id="UP000501451">
    <property type="component" value="Chromosome"/>
</dbReference>
<dbReference type="GO" id="GO:0031119">
    <property type="term" value="P:tRNA pseudouridine synthesis"/>
    <property type="evidence" value="ECO:0007669"/>
    <property type="project" value="UniProtKB-UniRule"/>
</dbReference>
<dbReference type="PANTHER" id="PTHR13767">
    <property type="entry name" value="TRNA-PSEUDOURIDINE SYNTHASE"/>
    <property type="match status" value="1"/>
</dbReference>
<dbReference type="CDD" id="cd02573">
    <property type="entry name" value="PseudoU_synth_EcTruB"/>
    <property type="match status" value="1"/>
</dbReference>
<keyword evidence="3 5" id="KW-0819">tRNA processing</keyword>
<evidence type="ECO:0000259" key="7">
    <source>
        <dbReference type="Pfam" id="PF16198"/>
    </source>
</evidence>
<dbReference type="PANTHER" id="PTHR13767:SF2">
    <property type="entry name" value="PSEUDOURIDYLATE SYNTHASE TRUB1"/>
    <property type="match status" value="1"/>
</dbReference>
<evidence type="ECO:0000256" key="4">
    <source>
        <dbReference type="ARBA" id="ARBA00023235"/>
    </source>
</evidence>
<evidence type="ECO:0000256" key="2">
    <source>
        <dbReference type="ARBA" id="ARBA00005642"/>
    </source>
</evidence>
<comment type="function">
    <text evidence="5">Responsible for synthesis of pseudouridine from uracil-55 in the psi GC loop of transfer RNAs.</text>
</comment>
<dbReference type="InterPro" id="IPR032819">
    <property type="entry name" value="TruB_C"/>
</dbReference>
<dbReference type="GO" id="GO:0160148">
    <property type="term" value="F:tRNA pseudouridine(55) synthase activity"/>
    <property type="evidence" value="ECO:0007669"/>
    <property type="project" value="UniProtKB-EC"/>
</dbReference>
<dbReference type="HAMAP" id="MF_01080">
    <property type="entry name" value="TruB_bact"/>
    <property type="match status" value="1"/>
</dbReference>
<evidence type="ECO:0000256" key="5">
    <source>
        <dbReference type="HAMAP-Rule" id="MF_01080"/>
    </source>
</evidence>
<feature type="domain" description="Pseudouridine synthase II N-terminal" evidence="6">
    <location>
        <begin position="23"/>
        <end position="179"/>
    </location>
</feature>
<keyword evidence="9" id="KW-1185">Reference proteome</keyword>
<dbReference type="SUPFAM" id="SSF55120">
    <property type="entry name" value="Pseudouridine synthase"/>
    <property type="match status" value="1"/>
</dbReference>
<evidence type="ECO:0000256" key="3">
    <source>
        <dbReference type="ARBA" id="ARBA00022694"/>
    </source>
</evidence>
<feature type="domain" description="tRNA pseudouridylate synthase B C-terminal" evidence="7">
    <location>
        <begin position="180"/>
        <end position="236"/>
    </location>
</feature>
<dbReference type="RefSeq" id="WP_166163602.1">
    <property type="nucleotide sequence ID" value="NZ_CP049740.1"/>
</dbReference>
<dbReference type="Pfam" id="PF16198">
    <property type="entry name" value="TruB_C_2"/>
    <property type="match status" value="1"/>
</dbReference>
<accession>A0A6G7KCA7</accession>
<protein>
    <recommendedName>
        <fullName evidence="5">tRNA pseudouridine synthase B</fullName>
        <ecNumber evidence="5">5.4.99.25</ecNumber>
    </recommendedName>
    <alternativeName>
        <fullName evidence="5">tRNA pseudouridine(55) synthase</fullName>
        <shortName evidence="5">Psi55 synthase</shortName>
    </alternativeName>
    <alternativeName>
        <fullName evidence="5">tRNA pseudouridylate synthase</fullName>
    </alternativeName>
    <alternativeName>
        <fullName evidence="5">tRNA-uridine isomerase</fullName>
    </alternativeName>
</protein>
<evidence type="ECO:0000259" key="6">
    <source>
        <dbReference type="Pfam" id="PF01509"/>
    </source>
</evidence>
<feature type="active site" description="Nucleophile" evidence="5">
    <location>
        <position position="38"/>
    </location>
</feature>
<dbReference type="EC" id="5.4.99.25" evidence="5"/>
<dbReference type="NCBIfam" id="TIGR00431">
    <property type="entry name" value="TruB"/>
    <property type="match status" value="1"/>
</dbReference>
<dbReference type="Gene3D" id="3.30.2350.10">
    <property type="entry name" value="Pseudouridine synthase"/>
    <property type="match status" value="1"/>
</dbReference>
<comment type="catalytic activity">
    <reaction evidence="1 5">
        <text>uridine(55) in tRNA = pseudouridine(55) in tRNA</text>
        <dbReference type="Rhea" id="RHEA:42532"/>
        <dbReference type="Rhea" id="RHEA-COMP:10101"/>
        <dbReference type="Rhea" id="RHEA-COMP:10102"/>
        <dbReference type="ChEBI" id="CHEBI:65314"/>
        <dbReference type="ChEBI" id="CHEBI:65315"/>
        <dbReference type="EC" id="5.4.99.25"/>
    </reaction>
</comment>
<dbReference type="KEGG" id="jar:G7057_10570"/>
<sequence>MNGILPLWKERGMTSHDCVFQLRKILKMKRIGHTGTLDPQVDGVLPICLGPATKAAEFMTDMGKQYEGEITIGFSTTTEDAHGEVVDQKAVEGLLSEEEIDRQMTTFIGEITQIPPMYSAVKVNGKRLYEYARNGETIERPKRKANIYQFKRTSTPVYNSDTKTVSWTFAVSCGKGTYVRTLAVDLGERLGYPAHMSQLTRTKSGPFAKEQCYTLDQVRQLAEENKVETILMPIEGVFDELPAYHLNDELWQRVKNGAVIENEAFDNLTSSELIAFYYGENLVALYENHPKRAGFKKPRKMFLSSF</sequence>
<comment type="similarity">
    <text evidence="2 5">Belongs to the pseudouridine synthase TruB family. Type 1 subfamily.</text>
</comment>